<name>A0ACC0WK01_9STRA</name>
<organism evidence="1 2">
    <name type="scientific">Peronosclerospora sorghi</name>
    <dbReference type="NCBI Taxonomy" id="230839"/>
    <lineage>
        <taxon>Eukaryota</taxon>
        <taxon>Sar</taxon>
        <taxon>Stramenopiles</taxon>
        <taxon>Oomycota</taxon>
        <taxon>Peronosporomycetes</taxon>
        <taxon>Peronosporales</taxon>
        <taxon>Peronosporaceae</taxon>
        <taxon>Peronosclerospora</taxon>
    </lineage>
</organism>
<evidence type="ECO:0000313" key="1">
    <source>
        <dbReference type="EMBL" id="KAI9918626.1"/>
    </source>
</evidence>
<reference evidence="1 2" key="1">
    <citation type="journal article" date="2022" name="bioRxiv">
        <title>The genome of the oomycete Peronosclerospora sorghi, a cosmopolitan pathogen of maize and sorghum, is inflated with dispersed pseudogenes.</title>
        <authorList>
            <person name="Fletcher K."/>
            <person name="Martin F."/>
            <person name="Isakeit T."/>
            <person name="Cavanaugh K."/>
            <person name="Magill C."/>
            <person name="Michelmore R."/>
        </authorList>
    </citation>
    <scope>NUCLEOTIDE SEQUENCE [LARGE SCALE GENOMIC DNA]</scope>
    <source>
        <strain evidence="1">P6</strain>
    </source>
</reference>
<proteinExistence type="predicted"/>
<accession>A0ACC0WK01</accession>
<dbReference type="Proteomes" id="UP001163321">
    <property type="component" value="Chromosome 12"/>
</dbReference>
<dbReference type="EMBL" id="CM047591">
    <property type="protein sequence ID" value="KAI9918626.1"/>
    <property type="molecule type" value="Genomic_DNA"/>
</dbReference>
<gene>
    <name evidence="1" type="ORF">PsorP6_011864</name>
</gene>
<sequence>MVLKLVNKGFTVDSLLRLGHMKAVNPKTTVLHYLVRLVKKNGSQVLDFHAGLQSGPLAAREEFETINLGSQGAGREDKAGSRRSVTSPGLVWRRIRRNSFGRSLCFAWIFPACTSPKSTQLKRRVEHFEAGAIELVKVRTKVYP</sequence>
<comment type="caution">
    <text evidence="1">The sequence shown here is derived from an EMBL/GenBank/DDBJ whole genome shotgun (WGS) entry which is preliminary data.</text>
</comment>
<keyword evidence="2" id="KW-1185">Reference proteome</keyword>
<evidence type="ECO:0000313" key="2">
    <source>
        <dbReference type="Proteomes" id="UP001163321"/>
    </source>
</evidence>
<protein>
    <submittedName>
        <fullName evidence="1">Uncharacterized protein</fullName>
    </submittedName>
</protein>